<protein>
    <submittedName>
        <fullName evidence="2">Uncharacterized protein</fullName>
    </submittedName>
</protein>
<sequence>MSSIFITEEHLELKTIVEQHQRQDFQYKCQNSPTVWGGNLENYENHHPKDTSVYSQLSTQNNSDPLTKHYQQQLTMAENKPNASGGKN</sequence>
<accession>A0A183LQC7</accession>
<reference evidence="2 3" key="1">
    <citation type="submission" date="2018-11" db="EMBL/GenBank/DDBJ databases">
        <authorList>
            <consortium name="Pathogen Informatics"/>
        </authorList>
    </citation>
    <scope>NUCLEOTIDE SEQUENCE [LARGE SCALE GENOMIC DNA]</scope>
    <source>
        <strain evidence="2 3">Zambia</strain>
    </source>
</reference>
<feature type="compositionally biased region" description="Polar residues" evidence="1">
    <location>
        <begin position="52"/>
        <end position="65"/>
    </location>
</feature>
<feature type="region of interest" description="Disordered" evidence="1">
    <location>
        <begin position="39"/>
        <end position="65"/>
    </location>
</feature>
<dbReference type="EMBL" id="UZAI01002165">
    <property type="protein sequence ID" value="VDO68893.1"/>
    <property type="molecule type" value="Genomic_DNA"/>
</dbReference>
<proteinExistence type="predicted"/>
<evidence type="ECO:0000313" key="3">
    <source>
        <dbReference type="Proteomes" id="UP000277204"/>
    </source>
</evidence>
<organism evidence="2 3">
    <name type="scientific">Schistosoma margrebowiei</name>
    <dbReference type="NCBI Taxonomy" id="48269"/>
    <lineage>
        <taxon>Eukaryota</taxon>
        <taxon>Metazoa</taxon>
        <taxon>Spiralia</taxon>
        <taxon>Lophotrochozoa</taxon>
        <taxon>Platyhelminthes</taxon>
        <taxon>Trematoda</taxon>
        <taxon>Digenea</taxon>
        <taxon>Strigeidida</taxon>
        <taxon>Schistosomatoidea</taxon>
        <taxon>Schistosomatidae</taxon>
        <taxon>Schistosoma</taxon>
    </lineage>
</organism>
<gene>
    <name evidence="2" type="ORF">SMRZ_LOCUS6002</name>
</gene>
<dbReference type="AlphaFoldDB" id="A0A183LQC7"/>
<name>A0A183LQC7_9TREM</name>
<evidence type="ECO:0000313" key="2">
    <source>
        <dbReference type="EMBL" id="VDO68893.1"/>
    </source>
</evidence>
<dbReference type="Proteomes" id="UP000277204">
    <property type="component" value="Unassembled WGS sequence"/>
</dbReference>
<evidence type="ECO:0000256" key="1">
    <source>
        <dbReference type="SAM" id="MobiDB-lite"/>
    </source>
</evidence>
<keyword evidence="3" id="KW-1185">Reference proteome</keyword>